<accession>A0A0D3K784</accession>
<dbReference type="PANTHER" id="PTHR13146">
    <property type="match status" value="1"/>
</dbReference>
<dbReference type="Proteomes" id="UP000013827">
    <property type="component" value="Unassembled WGS sequence"/>
</dbReference>
<evidence type="ECO:0000256" key="1">
    <source>
        <dbReference type="SAM" id="Phobius"/>
    </source>
</evidence>
<feature type="signal peptide" evidence="2">
    <location>
        <begin position="1"/>
        <end position="17"/>
    </location>
</feature>
<dbReference type="PaxDb" id="2903-EOD31619"/>
<reference evidence="3" key="2">
    <citation type="submission" date="2024-10" db="UniProtKB">
        <authorList>
            <consortium name="EnsemblProtists"/>
        </authorList>
    </citation>
    <scope>IDENTIFICATION</scope>
</reference>
<feature type="transmembrane region" description="Helical" evidence="1">
    <location>
        <begin position="39"/>
        <end position="57"/>
    </location>
</feature>
<evidence type="ECO:0000313" key="3">
    <source>
        <dbReference type="EnsemblProtists" id="EOD31619"/>
    </source>
</evidence>
<feature type="transmembrane region" description="Helical" evidence="1">
    <location>
        <begin position="98"/>
        <end position="118"/>
    </location>
</feature>
<dbReference type="EnsemblProtists" id="EOD31619">
    <property type="protein sequence ID" value="EOD31619"/>
    <property type="gene ID" value="EMIHUDRAFT_231584"/>
</dbReference>
<dbReference type="eggNOG" id="KOG3912">
    <property type="taxonomic scope" value="Eukaryota"/>
</dbReference>
<keyword evidence="2" id="KW-0732">Signal</keyword>
<feature type="transmembrane region" description="Helical" evidence="1">
    <location>
        <begin position="299"/>
        <end position="321"/>
    </location>
</feature>
<keyword evidence="1" id="KW-0812">Transmembrane</keyword>
<keyword evidence="1" id="KW-0472">Membrane</keyword>
<dbReference type="GO" id="GO:0016020">
    <property type="term" value="C:membrane"/>
    <property type="evidence" value="ECO:0007669"/>
    <property type="project" value="TreeGrafter"/>
</dbReference>
<protein>
    <recommendedName>
        <fullName evidence="5">EamA domain-containing protein</fullName>
    </recommendedName>
</protein>
<reference evidence="4" key="1">
    <citation type="journal article" date="2013" name="Nature">
        <title>Pan genome of the phytoplankton Emiliania underpins its global distribution.</title>
        <authorList>
            <person name="Read B.A."/>
            <person name="Kegel J."/>
            <person name="Klute M.J."/>
            <person name="Kuo A."/>
            <person name="Lefebvre S.C."/>
            <person name="Maumus F."/>
            <person name="Mayer C."/>
            <person name="Miller J."/>
            <person name="Monier A."/>
            <person name="Salamov A."/>
            <person name="Young J."/>
            <person name="Aguilar M."/>
            <person name="Claverie J.M."/>
            <person name="Frickenhaus S."/>
            <person name="Gonzalez K."/>
            <person name="Herman E.K."/>
            <person name="Lin Y.C."/>
            <person name="Napier J."/>
            <person name="Ogata H."/>
            <person name="Sarno A.F."/>
            <person name="Shmutz J."/>
            <person name="Schroeder D."/>
            <person name="de Vargas C."/>
            <person name="Verret F."/>
            <person name="von Dassow P."/>
            <person name="Valentin K."/>
            <person name="Van de Peer Y."/>
            <person name="Wheeler G."/>
            <person name="Dacks J.B."/>
            <person name="Delwiche C.F."/>
            <person name="Dyhrman S.T."/>
            <person name="Glockner G."/>
            <person name="John U."/>
            <person name="Richards T."/>
            <person name="Worden A.Z."/>
            <person name="Zhang X."/>
            <person name="Grigoriev I.V."/>
            <person name="Allen A.E."/>
            <person name="Bidle K."/>
            <person name="Borodovsky M."/>
            <person name="Bowler C."/>
            <person name="Brownlee C."/>
            <person name="Cock J.M."/>
            <person name="Elias M."/>
            <person name="Gladyshev V.N."/>
            <person name="Groth M."/>
            <person name="Guda C."/>
            <person name="Hadaegh A."/>
            <person name="Iglesias-Rodriguez M.D."/>
            <person name="Jenkins J."/>
            <person name="Jones B.M."/>
            <person name="Lawson T."/>
            <person name="Leese F."/>
            <person name="Lindquist E."/>
            <person name="Lobanov A."/>
            <person name="Lomsadze A."/>
            <person name="Malik S.B."/>
            <person name="Marsh M.E."/>
            <person name="Mackinder L."/>
            <person name="Mock T."/>
            <person name="Mueller-Roeber B."/>
            <person name="Pagarete A."/>
            <person name="Parker M."/>
            <person name="Probert I."/>
            <person name="Quesneville H."/>
            <person name="Raines C."/>
            <person name="Rensing S.A."/>
            <person name="Riano-Pachon D.M."/>
            <person name="Richier S."/>
            <person name="Rokitta S."/>
            <person name="Shiraiwa Y."/>
            <person name="Soanes D.M."/>
            <person name="van der Giezen M."/>
            <person name="Wahlund T.M."/>
            <person name="Williams B."/>
            <person name="Wilson W."/>
            <person name="Wolfe G."/>
            <person name="Wurch L.L."/>
        </authorList>
    </citation>
    <scope>NUCLEOTIDE SEQUENCE</scope>
</reference>
<evidence type="ECO:0000256" key="2">
    <source>
        <dbReference type="SAM" id="SignalP"/>
    </source>
</evidence>
<evidence type="ECO:0000313" key="4">
    <source>
        <dbReference type="Proteomes" id="UP000013827"/>
    </source>
</evidence>
<dbReference type="HOGENOM" id="CLU_025028_1_1_1"/>
<dbReference type="RefSeq" id="XP_005784048.1">
    <property type="nucleotide sequence ID" value="XM_005783991.1"/>
</dbReference>
<name>A0A0D3K784_EMIH1</name>
<feature type="chain" id="PRO_5044291701" description="EamA domain-containing protein" evidence="2">
    <location>
        <begin position="18"/>
        <end position="360"/>
    </location>
</feature>
<feature type="transmembrane region" description="Helical" evidence="1">
    <location>
        <begin position="127"/>
        <end position="146"/>
    </location>
</feature>
<dbReference type="GeneID" id="17276893"/>
<organism evidence="3 4">
    <name type="scientific">Emiliania huxleyi (strain CCMP1516)</name>
    <dbReference type="NCBI Taxonomy" id="280463"/>
    <lineage>
        <taxon>Eukaryota</taxon>
        <taxon>Haptista</taxon>
        <taxon>Haptophyta</taxon>
        <taxon>Prymnesiophyceae</taxon>
        <taxon>Isochrysidales</taxon>
        <taxon>Noelaerhabdaceae</taxon>
        <taxon>Emiliania</taxon>
    </lineage>
</organism>
<keyword evidence="1" id="KW-1133">Transmembrane helix</keyword>
<feature type="transmembrane region" description="Helical" evidence="1">
    <location>
        <begin position="235"/>
        <end position="255"/>
    </location>
</feature>
<proteinExistence type="predicted"/>
<keyword evidence="4" id="KW-1185">Reference proteome</keyword>
<evidence type="ECO:0008006" key="5">
    <source>
        <dbReference type="Google" id="ProtNLM"/>
    </source>
</evidence>
<dbReference type="PANTHER" id="PTHR13146:SF3">
    <property type="entry name" value="EAMA DOMAIN-CONTAINING PROTEIN"/>
    <property type="match status" value="1"/>
</dbReference>
<dbReference type="AlphaFoldDB" id="A0A0D3K784"/>
<dbReference type="KEGG" id="ehx:EMIHUDRAFT_231584"/>
<sequence length="360" mass="36803">MRLGVLCVAAVIAGALCTLTTKAAFETSVGGESFAKPFFMELVVGTAIATSLLGSWQHRPRAAAGTVECYLPLLPLAASDLLVGICDCRSVLLAPASLVSLVNCSMLVFSAMATRAILGSRYSRTEWGGILAAAAGVILVGAASLLRGEAAPSGTAPLGVLLALAARALQSAQFAFEERYMKAGRFSPLLQVGAEGAIESALCAALVLPLAHALPGSDHGRVEDVGDTLRSLGRSPTLCALVGVNWLSLAALNPLSMSIGLRHGSVLRVFVEIARPALVWAVELAAWTLSRGRYGEPWAGPQSCLELGGFGILLLGLAFYVRGARERAAAALGGGAAEGLLPGAGRPEHSEAGVPATAPG</sequence>